<name>A0A426XVA4_ENSVE</name>
<dbReference type="EMBL" id="AMZH03017165">
    <property type="protein sequence ID" value="RRT43419.1"/>
    <property type="molecule type" value="Genomic_DNA"/>
</dbReference>
<protein>
    <submittedName>
        <fullName evidence="1">Uncharacterized protein</fullName>
    </submittedName>
</protein>
<reference evidence="1 2" key="1">
    <citation type="journal article" date="2014" name="Agronomy (Basel)">
        <title>A Draft Genome Sequence for Ensete ventricosum, the Drought-Tolerant Tree Against Hunger.</title>
        <authorList>
            <person name="Harrison J."/>
            <person name="Moore K.A."/>
            <person name="Paszkiewicz K."/>
            <person name="Jones T."/>
            <person name="Grant M."/>
            <person name="Ambacheew D."/>
            <person name="Muzemil S."/>
            <person name="Studholme D.J."/>
        </authorList>
    </citation>
    <scope>NUCLEOTIDE SEQUENCE [LARGE SCALE GENOMIC DNA]</scope>
</reference>
<dbReference type="AlphaFoldDB" id="A0A426XVA4"/>
<sequence length="154" mass="17060">MLYSHISGYFHDFIEEQTMMLKVFPDCDLRSTTHDCKKEHEKDIHMTPTAMMLSISMLASPKRGNVFVLGADTSRVGIGSEEKTTLGQAAEISSTSAEPSRLLLTKLHDLHTVTGLLILPKPCGTPAYPSAKVSLPRNLLESFRLTKEKTGQKK</sequence>
<comment type="caution">
    <text evidence="1">The sequence shown here is derived from an EMBL/GenBank/DDBJ whole genome shotgun (WGS) entry which is preliminary data.</text>
</comment>
<proteinExistence type="predicted"/>
<accession>A0A426XVA4</accession>
<evidence type="ECO:0000313" key="1">
    <source>
        <dbReference type="EMBL" id="RRT43419.1"/>
    </source>
</evidence>
<evidence type="ECO:0000313" key="2">
    <source>
        <dbReference type="Proteomes" id="UP000287651"/>
    </source>
</evidence>
<dbReference type="Proteomes" id="UP000287651">
    <property type="component" value="Unassembled WGS sequence"/>
</dbReference>
<gene>
    <name evidence="1" type="ORF">B296_00022414</name>
</gene>
<organism evidence="1 2">
    <name type="scientific">Ensete ventricosum</name>
    <name type="common">Abyssinian banana</name>
    <name type="synonym">Musa ensete</name>
    <dbReference type="NCBI Taxonomy" id="4639"/>
    <lineage>
        <taxon>Eukaryota</taxon>
        <taxon>Viridiplantae</taxon>
        <taxon>Streptophyta</taxon>
        <taxon>Embryophyta</taxon>
        <taxon>Tracheophyta</taxon>
        <taxon>Spermatophyta</taxon>
        <taxon>Magnoliopsida</taxon>
        <taxon>Liliopsida</taxon>
        <taxon>Zingiberales</taxon>
        <taxon>Musaceae</taxon>
        <taxon>Ensete</taxon>
    </lineage>
</organism>